<protein>
    <submittedName>
        <fullName evidence="2">Uncharacterized protein</fullName>
    </submittedName>
</protein>
<sequence length="158" mass="17667">HPSPTLANHNHCHGSGGDTRHDNILGEKPQVPSLRFFWGRKTSSSETAQNHVSAPAGRPARNIAASPEHSGQPGTAHIYYLGDNRIKIFTPKNLNLLNALFNIKYVLQTGKRNETRKPSEGYIQWRIQDLGLGGAEVIKFLYRLDECQTSRLMQTKPI</sequence>
<evidence type="ECO:0000313" key="2">
    <source>
        <dbReference type="EMBL" id="GBN11359.1"/>
    </source>
</evidence>
<comment type="caution">
    <text evidence="2">The sequence shown here is derived from an EMBL/GenBank/DDBJ whole genome shotgun (WGS) entry which is preliminary data.</text>
</comment>
<dbReference type="Proteomes" id="UP000499080">
    <property type="component" value="Unassembled WGS sequence"/>
</dbReference>
<gene>
    <name evidence="2" type="ORF">AVEN_214050_1</name>
</gene>
<reference evidence="2 3" key="1">
    <citation type="journal article" date="2019" name="Sci. Rep.">
        <title>Orb-weaving spider Araneus ventricosus genome elucidates the spidroin gene catalogue.</title>
        <authorList>
            <person name="Kono N."/>
            <person name="Nakamura H."/>
            <person name="Ohtoshi R."/>
            <person name="Moran D.A.P."/>
            <person name="Shinohara A."/>
            <person name="Yoshida Y."/>
            <person name="Fujiwara M."/>
            <person name="Mori M."/>
            <person name="Tomita M."/>
            <person name="Arakawa K."/>
        </authorList>
    </citation>
    <scope>NUCLEOTIDE SEQUENCE [LARGE SCALE GENOMIC DNA]</scope>
</reference>
<organism evidence="2 3">
    <name type="scientific">Araneus ventricosus</name>
    <name type="common">Orbweaver spider</name>
    <name type="synonym">Epeira ventricosa</name>
    <dbReference type="NCBI Taxonomy" id="182803"/>
    <lineage>
        <taxon>Eukaryota</taxon>
        <taxon>Metazoa</taxon>
        <taxon>Ecdysozoa</taxon>
        <taxon>Arthropoda</taxon>
        <taxon>Chelicerata</taxon>
        <taxon>Arachnida</taxon>
        <taxon>Araneae</taxon>
        <taxon>Araneomorphae</taxon>
        <taxon>Entelegynae</taxon>
        <taxon>Araneoidea</taxon>
        <taxon>Araneidae</taxon>
        <taxon>Araneus</taxon>
    </lineage>
</organism>
<feature type="region of interest" description="Disordered" evidence="1">
    <location>
        <begin position="1"/>
        <end position="26"/>
    </location>
</feature>
<proteinExistence type="predicted"/>
<keyword evidence="3" id="KW-1185">Reference proteome</keyword>
<evidence type="ECO:0000313" key="3">
    <source>
        <dbReference type="Proteomes" id="UP000499080"/>
    </source>
</evidence>
<feature type="non-terminal residue" evidence="2">
    <location>
        <position position="1"/>
    </location>
</feature>
<dbReference type="EMBL" id="BGPR01117928">
    <property type="protein sequence ID" value="GBN11359.1"/>
    <property type="molecule type" value="Genomic_DNA"/>
</dbReference>
<name>A0A4Y2LAD6_ARAVE</name>
<feature type="region of interest" description="Disordered" evidence="1">
    <location>
        <begin position="45"/>
        <end position="71"/>
    </location>
</feature>
<dbReference type="AlphaFoldDB" id="A0A4Y2LAD6"/>
<accession>A0A4Y2LAD6</accession>
<evidence type="ECO:0000256" key="1">
    <source>
        <dbReference type="SAM" id="MobiDB-lite"/>
    </source>
</evidence>